<name>A0A074YQH1_AURSE</name>
<dbReference type="InParanoid" id="A0A074YQH1"/>
<keyword evidence="4" id="KW-1185">Reference proteome</keyword>
<dbReference type="AlphaFoldDB" id="A0A074YQH1"/>
<dbReference type="HOGENOM" id="CLU_1184818_0_0_1"/>
<dbReference type="GO" id="GO:0005524">
    <property type="term" value="F:ATP binding"/>
    <property type="evidence" value="ECO:0007669"/>
    <property type="project" value="InterPro"/>
</dbReference>
<evidence type="ECO:0000259" key="2">
    <source>
        <dbReference type="PROSITE" id="PS50011"/>
    </source>
</evidence>
<dbReference type="Proteomes" id="UP000030641">
    <property type="component" value="Unassembled WGS sequence"/>
</dbReference>
<sequence length="234" mass="26785">MGIRKNFHLDYTTRVMLAQAVGYQMSTALQYLHSENIVHADIKPENVLCFGNNFQALRFKLSDFGLSQVLDLDSNDSMRLGGTAHYMAPEVCNGHVEGRYATKADIYSLGMVLYNIIANNLWFPFDGYGRIPGEARIIHAMMARNSKGRPWAMTCVNNRWISDGVHLRRFEQIGLSNACSDEYSSEDHSSNKYHDNEDEDEDDSDDDDEYYSSSDNGYDDRDSLAQHMNRFQIY</sequence>
<dbReference type="InterPro" id="IPR011009">
    <property type="entry name" value="Kinase-like_dom_sf"/>
</dbReference>
<dbReference type="STRING" id="1043005.A0A074YQH1"/>
<feature type="compositionally biased region" description="Basic and acidic residues" evidence="1">
    <location>
        <begin position="185"/>
        <end position="195"/>
    </location>
</feature>
<dbReference type="SMART" id="SM00220">
    <property type="entry name" value="S_TKc"/>
    <property type="match status" value="1"/>
</dbReference>
<dbReference type="PROSITE" id="PS00108">
    <property type="entry name" value="PROTEIN_KINASE_ST"/>
    <property type="match status" value="1"/>
</dbReference>
<feature type="compositionally biased region" description="Acidic residues" evidence="1">
    <location>
        <begin position="196"/>
        <end position="210"/>
    </location>
</feature>
<dbReference type="InterPro" id="IPR000719">
    <property type="entry name" value="Prot_kinase_dom"/>
</dbReference>
<dbReference type="PANTHER" id="PTHR44167:SF24">
    <property type="entry name" value="SERINE_THREONINE-PROTEIN KINASE CHK2"/>
    <property type="match status" value="1"/>
</dbReference>
<dbReference type="Pfam" id="PF00069">
    <property type="entry name" value="Pkinase"/>
    <property type="match status" value="1"/>
</dbReference>
<organism evidence="3 4">
    <name type="scientific">Aureobasidium subglaciale (strain EXF-2481)</name>
    <name type="common">Aureobasidium pullulans var. subglaciale</name>
    <dbReference type="NCBI Taxonomy" id="1043005"/>
    <lineage>
        <taxon>Eukaryota</taxon>
        <taxon>Fungi</taxon>
        <taxon>Dikarya</taxon>
        <taxon>Ascomycota</taxon>
        <taxon>Pezizomycotina</taxon>
        <taxon>Dothideomycetes</taxon>
        <taxon>Dothideomycetidae</taxon>
        <taxon>Dothideales</taxon>
        <taxon>Saccotheciaceae</taxon>
        <taxon>Aureobasidium</taxon>
    </lineage>
</organism>
<dbReference type="PROSITE" id="PS50011">
    <property type="entry name" value="PROTEIN_KINASE_DOM"/>
    <property type="match status" value="1"/>
</dbReference>
<dbReference type="PANTHER" id="PTHR44167">
    <property type="entry name" value="OVARIAN-SPECIFIC SERINE/THREONINE-PROTEIN KINASE LOK-RELATED"/>
    <property type="match status" value="1"/>
</dbReference>
<dbReference type="RefSeq" id="XP_013347070.1">
    <property type="nucleotide sequence ID" value="XM_013491616.1"/>
</dbReference>
<proteinExistence type="predicted"/>
<dbReference type="OrthoDB" id="4062651at2759"/>
<reference evidence="3 4" key="1">
    <citation type="journal article" date="2014" name="BMC Genomics">
        <title>Genome sequencing of four Aureobasidium pullulans varieties: biotechnological potential, stress tolerance, and description of new species.</title>
        <authorList>
            <person name="Gostin Ar C."/>
            <person name="Ohm R.A."/>
            <person name="Kogej T."/>
            <person name="Sonjak S."/>
            <person name="Turk M."/>
            <person name="Zajc J."/>
            <person name="Zalar P."/>
            <person name="Grube M."/>
            <person name="Sun H."/>
            <person name="Han J."/>
            <person name="Sharma A."/>
            <person name="Chiniquy J."/>
            <person name="Ngan C.Y."/>
            <person name="Lipzen A."/>
            <person name="Barry K."/>
            <person name="Grigoriev I.V."/>
            <person name="Gunde-Cimerman N."/>
        </authorList>
    </citation>
    <scope>NUCLEOTIDE SEQUENCE [LARGE SCALE GENOMIC DNA]</scope>
    <source>
        <strain evidence="3 4">EXF-2481</strain>
    </source>
</reference>
<dbReference type="EMBL" id="KL584752">
    <property type="protein sequence ID" value="KEQ98424.1"/>
    <property type="molecule type" value="Genomic_DNA"/>
</dbReference>
<dbReference type="GO" id="GO:0044773">
    <property type="term" value="P:mitotic DNA damage checkpoint signaling"/>
    <property type="evidence" value="ECO:0007669"/>
    <property type="project" value="TreeGrafter"/>
</dbReference>
<evidence type="ECO:0000313" key="4">
    <source>
        <dbReference type="Proteomes" id="UP000030641"/>
    </source>
</evidence>
<feature type="domain" description="Protein kinase" evidence="2">
    <location>
        <begin position="1"/>
        <end position="234"/>
    </location>
</feature>
<evidence type="ECO:0000313" key="3">
    <source>
        <dbReference type="EMBL" id="KEQ98424.1"/>
    </source>
</evidence>
<feature type="region of interest" description="Disordered" evidence="1">
    <location>
        <begin position="180"/>
        <end position="222"/>
    </location>
</feature>
<dbReference type="GeneID" id="25368499"/>
<evidence type="ECO:0000256" key="1">
    <source>
        <dbReference type="SAM" id="MobiDB-lite"/>
    </source>
</evidence>
<dbReference type="InterPro" id="IPR008271">
    <property type="entry name" value="Ser/Thr_kinase_AS"/>
</dbReference>
<dbReference type="GO" id="GO:0005634">
    <property type="term" value="C:nucleus"/>
    <property type="evidence" value="ECO:0007669"/>
    <property type="project" value="TreeGrafter"/>
</dbReference>
<dbReference type="Gene3D" id="1.10.510.10">
    <property type="entry name" value="Transferase(Phosphotransferase) domain 1"/>
    <property type="match status" value="1"/>
</dbReference>
<accession>A0A074YQH1</accession>
<protein>
    <recommendedName>
        <fullName evidence="2">Protein kinase domain-containing protein</fullName>
    </recommendedName>
</protein>
<gene>
    <name evidence="3" type="ORF">AUEXF2481DRAFT_484676</name>
</gene>
<dbReference type="SUPFAM" id="SSF56112">
    <property type="entry name" value="Protein kinase-like (PK-like)"/>
    <property type="match status" value="1"/>
</dbReference>
<dbReference type="GO" id="GO:0004674">
    <property type="term" value="F:protein serine/threonine kinase activity"/>
    <property type="evidence" value="ECO:0007669"/>
    <property type="project" value="TreeGrafter"/>
</dbReference>